<keyword evidence="1" id="KW-0611">Plant defense</keyword>
<accession>A0A7J7HVQ7</accession>
<sequence length="212" mass="23758">MRNGSGCCCFVGEQLVAPVSQFGYFIFYNRNIKNLKKQVQKLEDTRDRIQRNGQIIEPSVEQWLTTVDEVSKETERFLRDEDKGWCPNLKSRYSSSKEAKMKIEDVVELYEGLGDFSSAPMGIASTFISARGFKGFESRRLIMNVVMEALTDDSINMIGICGMGGVGKTTLVKEVAKKAEENKLFNEVVLVEVPQDPSFTVIQGMIAAQLGF</sequence>
<reference evidence="4 5" key="2">
    <citation type="submission" date="2020-07" db="EMBL/GenBank/DDBJ databases">
        <title>Genome assembly of wild tea tree DASZ reveals pedigree and selection history of tea varieties.</title>
        <authorList>
            <person name="Zhang W."/>
        </authorList>
    </citation>
    <scope>NUCLEOTIDE SEQUENCE [LARGE SCALE GENOMIC DNA]</scope>
    <source>
        <strain evidence="5">cv. G240</strain>
        <tissue evidence="4">Leaf</tissue>
    </source>
</reference>
<keyword evidence="5" id="KW-1185">Reference proteome</keyword>
<gene>
    <name evidence="4" type="ORF">HYC85_004167</name>
</gene>
<dbReference type="Proteomes" id="UP000593564">
    <property type="component" value="Unassembled WGS sequence"/>
</dbReference>
<dbReference type="PANTHER" id="PTHR33463">
    <property type="entry name" value="NB-ARC DOMAIN-CONTAINING PROTEIN-RELATED"/>
    <property type="match status" value="1"/>
</dbReference>
<dbReference type="InterPro" id="IPR050905">
    <property type="entry name" value="Plant_NBS-LRR"/>
</dbReference>
<comment type="caution">
    <text evidence="4">The sequence shown here is derived from an EMBL/GenBank/DDBJ whole genome shotgun (WGS) entry which is preliminary data.</text>
</comment>
<evidence type="ECO:0000256" key="2">
    <source>
        <dbReference type="SAM" id="Coils"/>
    </source>
</evidence>
<dbReference type="PANTHER" id="PTHR33463:SF198">
    <property type="entry name" value="RPP4C3"/>
    <property type="match status" value="1"/>
</dbReference>
<evidence type="ECO:0000256" key="1">
    <source>
        <dbReference type="ARBA" id="ARBA00022821"/>
    </source>
</evidence>
<dbReference type="SUPFAM" id="SSF52540">
    <property type="entry name" value="P-loop containing nucleoside triphosphate hydrolases"/>
    <property type="match status" value="1"/>
</dbReference>
<feature type="domain" description="NB-ARC" evidence="3">
    <location>
        <begin position="143"/>
        <end position="210"/>
    </location>
</feature>
<protein>
    <recommendedName>
        <fullName evidence="3">NB-ARC domain-containing protein</fullName>
    </recommendedName>
</protein>
<evidence type="ECO:0000313" key="4">
    <source>
        <dbReference type="EMBL" id="KAF5956942.1"/>
    </source>
</evidence>
<evidence type="ECO:0000313" key="5">
    <source>
        <dbReference type="Proteomes" id="UP000593564"/>
    </source>
</evidence>
<dbReference type="AlphaFoldDB" id="A0A7J7HVQ7"/>
<proteinExistence type="predicted"/>
<name>A0A7J7HVQ7_CAMSI</name>
<dbReference type="InterPro" id="IPR002182">
    <property type="entry name" value="NB-ARC"/>
</dbReference>
<dbReference type="Gene3D" id="3.40.50.300">
    <property type="entry name" value="P-loop containing nucleotide triphosphate hydrolases"/>
    <property type="match status" value="1"/>
</dbReference>
<reference evidence="5" key="1">
    <citation type="journal article" date="2020" name="Nat. Commun.">
        <title>Genome assembly of wild tea tree DASZ reveals pedigree and selection history of tea varieties.</title>
        <authorList>
            <person name="Zhang W."/>
            <person name="Zhang Y."/>
            <person name="Qiu H."/>
            <person name="Guo Y."/>
            <person name="Wan H."/>
            <person name="Zhang X."/>
            <person name="Scossa F."/>
            <person name="Alseekh S."/>
            <person name="Zhang Q."/>
            <person name="Wang P."/>
            <person name="Xu L."/>
            <person name="Schmidt M.H."/>
            <person name="Jia X."/>
            <person name="Li D."/>
            <person name="Zhu A."/>
            <person name="Guo F."/>
            <person name="Chen W."/>
            <person name="Ni D."/>
            <person name="Usadel B."/>
            <person name="Fernie A.R."/>
            <person name="Wen W."/>
        </authorList>
    </citation>
    <scope>NUCLEOTIDE SEQUENCE [LARGE SCALE GENOMIC DNA]</scope>
    <source>
        <strain evidence="5">cv. G240</strain>
    </source>
</reference>
<keyword evidence="2" id="KW-0175">Coiled coil</keyword>
<organism evidence="4 5">
    <name type="scientific">Camellia sinensis</name>
    <name type="common">Tea plant</name>
    <name type="synonym">Thea sinensis</name>
    <dbReference type="NCBI Taxonomy" id="4442"/>
    <lineage>
        <taxon>Eukaryota</taxon>
        <taxon>Viridiplantae</taxon>
        <taxon>Streptophyta</taxon>
        <taxon>Embryophyta</taxon>
        <taxon>Tracheophyta</taxon>
        <taxon>Spermatophyta</taxon>
        <taxon>Magnoliopsida</taxon>
        <taxon>eudicotyledons</taxon>
        <taxon>Gunneridae</taxon>
        <taxon>Pentapetalae</taxon>
        <taxon>asterids</taxon>
        <taxon>Ericales</taxon>
        <taxon>Theaceae</taxon>
        <taxon>Camellia</taxon>
    </lineage>
</organism>
<dbReference type="InterPro" id="IPR027417">
    <property type="entry name" value="P-loop_NTPase"/>
</dbReference>
<feature type="coiled-coil region" evidence="2">
    <location>
        <begin position="25"/>
        <end position="52"/>
    </location>
</feature>
<evidence type="ECO:0000259" key="3">
    <source>
        <dbReference type="Pfam" id="PF00931"/>
    </source>
</evidence>
<dbReference type="GO" id="GO:0043531">
    <property type="term" value="F:ADP binding"/>
    <property type="evidence" value="ECO:0007669"/>
    <property type="project" value="InterPro"/>
</dbReference>
<dbReference type="EMBL" id="JACBKZ010000002">
    <property type="protein sequence ID" value="KAF5956942.1"/>
    <property type="molecule type" value="Genomic_DNA"/>
</dbReference>
<dbReference type="Pfam" id="PF00931">
    <property type="entry name" value="NB-ARC"/>
    <property type="match status" value="1"/>
</dbReference>